<sequence length="184" mass="21130">MADKPKGELDPPTKSYADVVGCSDKVQTNLTFYQYEELNGQKVARITKEDVLDNAGIWDRAVLCCILGANPPVEVVKGFLSRIWKNYAIEDVSFFKNGQYIALFEKEEDRDEAVKRKYYHFDNKPMLVQRWRPGSTISVMESEDIPIWIQLPNLDLKYWSLSGLGRLGRSLGNQLKEILPQLLE</sequence>
<accession>A0A328DU77</accession>
<name>A0A328DU77_9ASTE</name>
<dbReference type="InterPro" id="IPR025558">
    <property type="entry name" value="DUF4283"/>
</dbReference>
<evidence type="ECO:0000313" key="2">
    <source>
        <dbReference type="EMBL" id="RAL49275.1"/>
    </source>
</evidence>
<gene>
    <name evidence="2" type="ORF">DM860_017555</name>
</gene>
<evidence type="ECO:0000259" key="1">
    <source>
        <dbReference type="Pfam" id="PF14111"/>
    </source>
</evidence>
<evidence type="ECO:0000313" key="3">
    <source>
        <dbReference type="Proteomes" id="UP000249390"/>
    </source>
</evidence>
<dbReference type="EMBL" id="NQVE01000083">
    <property type="protein sequence ID" value="RAL49275.1"/>
    <property type="molecule type" value="Genomic_DNA"/>
</dbReference>
<dbReference type="AlphaFoldDB" id="A0A328DU77"/>
<keyword evidence="3" id="KW-1185">Reference proteome</keyword>
<reference evidence="2 3" key="1">
    <citation type="submission" date="2018-06" db="EMBL/GenBank/DDBJ databases">
        <title>The Genome of Cuscuta australis (Dodder) Provides Insight into the Evolution of Plant Parasitism.</title>
        <authorList>
            <person name="Liu H."/>
        </authorList>
    </citation>
    <scope>NUCLEOTIDE SEQUENCE [LARGE SCALE GENOMIC DNA]</scope>
    <source>
        <strain evidence="3">cv. Yunnan</strain>
        <tissue evidence="2">Vines</tissue>
    </source>
</reference>
<proteinExistence type="predicted"/>
<dbReference type="Pfam" id="PF14111">
    <property type="entry name" value="DUF4283"/>
    <property type="match status" value="1"/>
</dbReference>
<protein>
    <recommendedName>
        <fullName evidence="1">DUF4283 domain-containing protein</fullName>
    </recommendedName>
</protein>
<comment type="caution">
    <text evidence="2">The sequence shown here is derived from an EMBL/GenBank/DDBJ whole genome shotgun (WGS) entry which is preliminary data.</text>
</comment>
<organism evidence="2 3">
    <name type="scientific">Cuscuta australis</name>
    <dbReference type="NCBI Taxonomy" id="267555"/>
    <lineage>
        <taxon>Eukaryota</taxon>
        <taxon>Viridiplantae</taxon>
        <taxon>Streptophyta</taxon>
        <taxon>Embryophyta</taxon>
        <taxon>Tracheophyta</taxon>
        <taxon>Spermatophyta</taxon>
        <taxon>Magnoliopsida</taxon>
        <taxon>eudicotyledons</taxon>
        <taxon>Gunneridae</taxon>
        <taxon>Pentapetalae</taxon>
        <taxon>asterids</taxon>
        <taxon>lamiids</taxon>
        <taxon>Solanales</taxon>
        <taxon>Convolvulaceae</taxon>
        <taxon>Cuscuteae</taxon>
        <taxon>Cuscuta</taxon>
        <taxon>Cuscuta subgen. Grammica</taxon>
        <taxon>Cuscuta sect. Cleistogrammica</taxon>
    </lineage>
</organism>
<dbReference type="PANTHER" id="PTHR33233:SF14">
    <property type="entry name" value="ENDONUCLEASE_EXONUCLEASE_PHOSPHATASE"/>
    <property type="match status" value="1"/>
</dbReference>
<dbReference type="PANTHER" id="PTHR33233">
    <property type="entry name" value="ENDONUCLEASE/EXONUCLEASE/PHOSPHATASE"/>
    <property type="match status" value="1"/>
</dbReference>
<dbReference type="Proteomes" id="UP000249390">
    <property type="component" value="Unassembled WGS sequence"/>
</dbReference>
<feature type="domain" description="DUF4283" evidence="1">
    <location>
        <begin position="58"/>
        <end position="136"/>
    </location>
</feature>